<feature type="domain" description="NAD-dependent epimerase/dehydratase" evidence="1">
    <location>
        <begin position="2"/>
        <end position="220"/>
    </location>
</feature>
<dbReference type="InterPro" id="IPR036291">
    <property type="entry name" value="NAD(P)-bd_dom_sf"/>
</dbReference>
<dbReference type="PANTHER" id="PTHR43245">
    <property type="entry name" value="BIFUNCTIONAL POLYMYXIN RESISTANCE PROTEIN ARNA"/>
    <property type="match status" value="1"/>
</dbReference>
<dbReference type="Gene3D" id="3.40.50.720">
    <property type="entry name" value="NAD(P)-binding Rossmann-like Domain"/>
    <property type="match status" value="1"/>
</dbReference>
<evidence type="ECO:0000313" key="2">
    <source>
        <dbReference type="EMBL" id="ASG66421.1"/>
    </source>
</evidence>
<dbReference type="InterPro" id="IPR001509">
    <property type="entry name" value="Epimerase_deHydtase"/>
</dbReference>
<organism evidence="2 3">
    <name type="scientific">Idiomarina piscisalsi</name>
    <dbReference type="NCBI Taxonomy" id="1096243"/>
    <lineage>
        <taxon>Bacteria</taxon>
        <taxon>Pseudomonadati</taxon>
        <taxon>Pseudomonadota</taxon>
        <taxon>Gammaproteobacteria</taxon>
        <taxon>Alteromonadales</taxon>
        <taxon>Idiomarinaceae</taxon>
        <taxon>Idiomarina</taxon>
    </lineage>
</organism>
<protein>
    <recommendedName>
        <fullName evidence="1">NAD-dependent epimerase/dehydratase domain-containing protein</fullName>
    </recommendedName>
</protein>
<reference evidence="2 3" key="1">
    <citation type="submission" date="2017-06" db="EMBL/GenBank/DDBJ databases">
        <title>Complete genome sequence of Idiomarina piscisalsi strain 10PY1A isolated from soil of Soudi Arabia.</title>
        <authorList>
            <person name="Kim M.-C."/>
            <person name="Jung B.K."/>
            <person name="Budiyanto F."/>
            <person name="Nzila A."/>
            <person name="Shin J.-H."/>
        </authorList>
    </citation>
    <scope>NUCLEOTIDE SEQUENCE [LARGE SCALE GENOMIC DNA]</scope>
    <source>
        <strain evidence="2 3">10PY1A</strain>
    </source>
</reference>
<name>A0ABM6LUZ6_9GAMM</name>
<dbReference type="RefSeq" id="WP_088768792.1">
    <property type="nucleotide sequence ID" value="NZ_CP022133.1"/>
</dbReference>
<keyword evidence="3" id="KW-1185">Reference proteome</keyword>
<sequence length="317" mass="34735">MILITGGRGFVGRQLIKSLQKSDSEFISLVRHSSTDLEAFEVPMPERLSSESLQALIGELGYKVDSIVHCAGLAHGKMPNADYEDFRAANVVLTEELAKFSLDIGANKFIFLSTIGVHGRISEKSVSELSSFSPYDYYSRSKLEAEKSLVELFDGGGRSNELVIIRPPLIVGSNAPGNFGKLVKLCRLPVPLPFGMIKNKRTVLSIDNLIDFIRYAAETPVVSGVFTLADDDVVSTKDIAKELKSSLGRSPIMVPVPATVLKVLSSLLGKPQFYEQLCEDLVIDNTKAKSHGWQPAVTSRETLREAARFSVVSQEKE</sequence>
<dbReference type="Pfam" id="PF01370">
    <property type="entry name" value="Epimerase"/>
    <property type="match status" value="1"/>
</dbReference>
<gene>
    <name evidence="2" type="ORF">CEW91_09855</name>
</gene>
<evidence type="ECO:0000313" key="3">
    <source>
        <dbReference type="Proteomes" id="UP000197717"/>
    </source>
</evidence>
<accession>A0ABM6LUZ6</accession>
<evidence type="ECO:0000259" key="1">
    <source>
        <dbReference type="Pfam" id="PF01370"/>
    </source>
</evidence>
<dbReference type="EMBL" id="CP022133">
    <property type="protein sequence ID" value="ASG66421.1"/>
    <property type="molecule type" value="Genomic_DNA"/>
</dbReference>
<dbReference type="SUPFAM" id="SSF51735">
    <property type="entry name" value="NAD(P)-binding Rossmann-fold domains"/>
    <property type="match status" value="1"/>
</dbReference>
<dbReference type="PANTHER" id="PTHR43245:SF58">
    <property type="entry name" value="BLL5923 PROTEIN"/>
    <property type="match status" value="1"/>
</dbReference>
<dbReference type="Proteomes" id="UP000197717">
    <property type="component" value="Chromosome"/>
</dbReference>
<proteinExistence type="predicted"/>
<dbReference type="InterPro" id="IPR050177">
    <property type="entry name" value="Lipid_A_modif_metabolic_enz"/>
</dbReference>